<sequence length="155" mass="17101">MKTAAIVFAALAATAALSAAPARAADVGVSISIGQPGFYGQIDIGSMRPQVIYPQPVIIQRVTAPPPPLYLRVPPGHEKNWAKHCSKYDACGRPVYFVKGDWYEREYVPRYRDQYDRERGGWRDDDGPGRGRGRGHDKDDDKGRGRGHGNGHGRD</sequence>
<name>A0ABW7G8T7_9BURK</name>
<feature type="chain" id="PRO_5046716524" description="DUF3300 domain-containing protein" evidence="2">
    <location>
        <begin position="25"/>
        <end position="155"/>
    </location>
</feature>
<accession>A0ABW7G8T7</accession>
<evidence type="ECO:0000313" key="3">
    <source>
        <dbReference type="EMBL" id="MFG6458289.1"/>
    </source>
</evidence>
<evidence type="ECO:0008006" key="5">
    <source>
        <dbReference type="Google" id="ProtNLM"/>
    </source>
</evidence>
<dbReference type="Proteomes" id="UP001606305">
    <property type="component" value="Unassembled WGS sequence"/>
</dbReference>
<feature type="compositionally biased region" description="Basic residues" evidence="1">
    <location>
        <begin position="145"/>
        <end position="155"/>
    </location>
</feature>
<proteinExistence type="predicted"/>
<reference evidence="3 4" key="1">
    <citation type="submission" date="2024-09" db="EMBL/GenBank/DDBJ databases">
        <title>Novel species of the genus Pelomonas and Roseateles isolated from streams.</title>
        <authorList>
            <person name="Lu H."/>
        </authorList>
    </citation>
    <scope>NUCLEOTIDE SEQUENCE [LARGE SCALE GENOMIC DNA]</scope>
    <source>
        <strain evidence="3 4">BYS96W</strain>
    </source>
</reference>
<evidence type="ECO:0000256" key="1">
    <source>
        <dbReference type="SAM" id="MobiDB-lite"/>
    </source>
</evidence>
<feature type="signal peptide" evidence="2">
    <location>
        <begin position="1"/>
        <end position="24"/>
    </location>
</feature>
<dbReference type="RefSeq" id="WP_394489143.1">
    <property type="nucleotide sequence ID" value="NZ_JBIGIA010000011.1"/>
</dbReference>
<keyword evidence="4" id="KW-1185">Reference proteome</keyword>
<gene>
    <name evidence="3" type="ORF">ACG00X_15725</name>
</gene>
<organism evidence="3 4">
    <name type="scientific">Pelomonas nitida</name>
    <dbReference type="NCBI Taxonomy" id="3299027"/>
    <lineage>
        <taxon>Bacteria</taxon>
        <taxon>Pseudomonadati</taxon>
        <taxon>Pseudomonadota</taxon>
        <taxon>Betaproteobacteria</taxon>
        <taxon>Burkholderiales</taxon>
        <taxon>Sphaerotilaceae</taxon>
        <taxon>Roseateles</taxon>
    </lineage>
</organism>
<dbReference type="EMBL" id="JBIGIA010000011">
    <property type="protein sequence ID" value="MFG6458289.1"/>
    <property type="molecule type" value="Genomic_DNA"/>
</dbReference>
<evidence type="ECO:0000256" key="2">
    <source>
        <dbReference type="SAM" id="SignalP"/>
    </source>
</evidence>
<protein>
    <recommendedName>
        <fullName evidence="5">DUF3300 domain-containing protein</fullName>
    </recommendedName>
</protein>
<evidence type="ECO:0000313" key="4">
    <source>
        <dbReference type="Proteomes" id="UP001606305"/>
    </source>
</evidence>
<feature type="compositionally biased region" description="Basic and acidic residues" evidence="1">
    <location>
        <begin position="116"/>
        <end position="144"/>
    </location>
</feature>
<comment type="caution">
    <text evidence="3">The sequence shown here is derived from an EMBL/GenBank/DDBJ whole genome shotgun (WGS) entry which is preliminary data.</text>
</comment>
<keyword evidence="2" id="KW-0732">Signal</keyword>
<feature type="region of interest" description="Disordered" evidence="1">
    <location>
        <begin position="116"/>
        <end position="155"/>
    </location>
</feature>